<dbReference type="InterPro" id="IPR041698">
    <property type="entry name" value="Methyltransf_25"/>
</dbReference>
<comment type="caution">
    <text evidence="2">The sequence shown here is derived from an EMBL/GenBank/DDBJ whole genome shotgun (WGS) entry which is preliminary data.</text>
</comment>
<dbReference type="InterPro" id="IPR029063">
    <property type="entry name" value="SAM-dependent_MTases_sf"/>
</dbReference>
<dbReference type="PANTHER" id="PTHR43591">
    <property type="entry name" value="METHYLTRANSFERASE"/>
    <property type="match status" value="1"/>
</dbReference>
<reference evidence="2 3" key="1">
    <citation type="submission" date="2024-02" db="EMBL/GenBank/DDBJ databases">
        <authorList>
            <person name="Daric V."/>
            <person name="Darras S."/>
        </authorList>
    </citation>
    <scope>NUCLEOTIDE SEQUENCE [LARGE SCALE GENOMIC DNA]</scope>
</reference>
<name>A0ABP0FJW7_CLALP</name>
<dbReference type="Gene3D" id="3.40.50.150">
    <property type="entry name" value="Vaccinia Virus protein VP39"/>
    <property type="match status" value="1"/>
</dbReference>
<dbReference type="SUPFAM" id="SSF53335">
    <property type="entry name" value="S-adenosyl-L-methionine-dependent methyltransferases"/>
    <property type="match status" value="1"/>
</dbReference>
<feature type="domain" description="Methyltransferase" evidence="1">
    <location>
        <begin position="65"/>
        <end position="160"/>
    </location>
</feature>
<organism evidence="2 3">
    <name type="scientific">Clavelina lepadiformis</name>
    <name type="common">Light-bulb sea squirt</name>
    <name type="synonym">Ascidia lepadiformis</name>
    <dbReference type="NCBI Taxonomy" id="159417"/>
    <lineage>
        <taxon>Eukaryota</taxon>
        <taxon>Metazoa</taxon>
        <taxon>Chordata</taxon>
        <taxon>Tunicata</taxon>
        <taxon>Ascidiacea</taxon>
        <taxon>Aplousobranchia</taxon>
        <taxon>Clavelinidae</taxon>
        <taxon>Clavelina</taxon>
    </lineage>
</organism>
<dbReference type="EMBL" id="CAWYQH010000068">
    <property type="protein sequence ID" value="CAK8679947.1"/>
    <property type="molecule type" value="Genomic_DNA"/>
</dbReference>
<dbReference type="Proteomes" id="UP001642483">
    <property type="component" value="Unassembled WGS sequence"/>
</dbReference>
<keyword evidence="3" id="KW-1185">Reference proteome</keyword>
<sequence>MEETKVEAALSNVHAAIFCNNVKDSQGEYTGWCESYDKDLDTLNYQSPPQAAKMFGKHCKDAKTVLDVATGTGKVAQLIRGKYGYDGDLDVLDFNLNMLQQADRKKLKIRNFIQHWVDDTGELPVKEGSYDVIICVGSFVPNHVPATAMRGMLKSLKHGGAMILTTRNTKVGSYKLDFDRVLQSMIDAKEAELADKEEYKNYPGAYEHVLNVVLVLRRL</sequence>
<evidence type="ECO:0000313" key="3">
    <source>
        <dbReference type="Proteomes" id="UP001642483"/>
    </source>
</evidence>
<proteinExistence type="predicted"/>
<dbReference type="Pfam" id="PF13649">
    <property type="entry name" value="Methyltransf_25"/>
    <property type="match status" value="1"/>
</dbReference>
<protein>
    <recommendedName>
        <fullName evidence="1">Methyltransferase domain-containing protein</fullName>
    </recommendedName>
</protein>
<dbReference type="PANTHER" id="PTHR43591:SF110">
    <property type="entry name" value="RHODANESE DOMAIN-CONTAINING PROTEIN"/>
    <property type="match status" value="1"/>
</dbReference>
<evidence type="ECO:0000313" key="2">
    <source>
        <dbReference type="EMBL" id="CAK8679947.1"/>
    </source>
</evidence>
<dbReference type="CDD" id="cd02440">
    <property type="entry name" value="AdoMet_MTases"/>
    <property type="match status" value="1"/>
</dbReference>
<gene>
    <name evidence="2" type="ORF">CVLEPA_LOCUS10186</name>
</gene>
<accession>A0ABP0FJW7</accession>
<evidence type="ECO:0000259" key="1">
    <source>
        <dbReference type="Pfam" id="PF13649"/>
    </source>
</evidence>